<protein>
    <submittedName>
        <fullName evidence="2">Uncharacterized protein</fullName>
    </submittedName>
</protein>
<accession>A0A382XHU4</accession>
<gene>
    <name evidence="2" type="ORF">METZ01_LOCUS423253</name>
</gene>
<feature type="region of interest" description="Disordered" evidence="1">
    <location>
        <begin position="1"/>
        <end position="31"/>
    </location>
</feature>
<feature type="non-terminal residue" evidence="2">
    <location>
        <position position="31"/>
    </location>
</feature>
<evidence type="ECO:0000313" key="2">
    <source>
        <dbReference type="EMBL" id="SVD70399.1"/>
    </source>
</evidence>
<organism evidence="2">
    <name type="scientific">marine metagenome</name>
    <dbReference type="NCBI Taxonomy" id="408172"/>
    <lineage>
        <taxon>unclassified sequences</taxon>
        <taxon>metagenomes</taxon>
        <taxon>ecological metagenomes</taxon>
    </lineage>
</organism>
<feature type="compositionally biased region" description="Basic residues" evidence="1">
    <location>
        <begin position="1"/>
        <end position="15"/>
    </location>
</feature>
<evidence type="ECO:0000256" key="1">
    <source>
        <dbReference type="SAM" id="MobiDB-lite"/>
    </source>
</evidence>
<name>A0A382XHU4_9ZZZZ</name>
<proteinExistence type="predicted"/>
<sequence length="31" mass="3417">MKKGNYKRNTLKRKLKEGAIGTIANGPNNSN</sequence>
<reference evidence="2" key="1">
    <citation type="submission" date="2018-05" db="EMBL/GenBank/DDBJ databases">
        <authorList>
            <person name="Lanie J.A."/>
            <person name="Ng W.-L."/>
            <person name="Kazmierczak K.M."/>
            <person name="Andrzejewski T.M."/>
            <person name="Davidsen T.M."/>
            <person name="Wayne K.J."/>
            <person name="Tettelin H."/>
            <person name="Glass J.I."/>
            <person name="Rusch D."/>
            <person name="Podicherti R."/>
            <person name="Tsui H.-C.T."/>
            <person name="Winkler M.E."/>
        </authorList>
    </citation>
    <scope>NUCLEOTIDE SEQUENCE</scope>
</reference>
<dbReference type="EMBL" id="UINC01167732">
    <property type="protein sequence ID" value="SVD70399.1"/>
    <property type="molecule type" value="Genomic_DNA"/>
</dbReference>
<dbReference type="AlphaFoldDB" id="A0A382XHU4"/>